<dbReference type="PANTHER" id="PTHR30086:SF20">
    <property type="entry name" value="ARGININE EXPORTER PROTEIN ARGO-RELATED"/>
    <property type="match status" value="1"/>
</dbReference>
<comment type="subcellular location">
    <subcellularLocation>
        <location evidence="1">Cell membrane</location>
        <topology evidence="1">Multi-pass membrane protein</topology>
    </subcellularLocation>
</comment>
<feature type="transmembrane region" description="Helical" evidence="6">
    <location>
        <begin position="52"/>
        <end position="74"/>
    </location>
</feature>
<evidence type="ECO:0000313" key="7">
    <source>
        <dbReference type="EMBL" id="MBF4763903.1"/>
    </source>
</evidence>
<keyword evidence="3 6" id="KW-0812">Transmembrane</keyword>
<evidence type="ECO:0000256" key="6">
    <source>
        <dbReference type="SAM" id="Phobius"/>
    </source>
</evidence>
<name>A0A930YEM7_9ACTN</name>
<evidence type="ECO:0000256" key="1">
    <source>
        <dbReference type="ARBA" id="ARBA00004651"/>
    </source>
</evidence>
<feature type="transmembrane region" description="Helical" evidence="6">
    <location>
        <begin position="86"/>
        <end position="109"/>
    </location>
</feature>
<feature type="transmembrane region" description="Helical" evidence="6">
    <location>
        <begin position="166"/>
        <end position="186"/>
    </location>
</feature>
<evidence type="ECO:0000256" key="2">
    <source>
        <dbReference type="ARBA" id="ARBA00022475"/>
    </source>
</evidence>
<organism evidence="7 8">
    <name type="scientific">Nocardioides islandensis</name>
    <dbReference type="NCBI Taxonomy" id="433663"/>
    <lineage>
        <taxon>Bacteria</taxon>
        <taxon>Bacillati</taxon>
        <taxon>Actinomycetota</taxon>
        <taxon>Actinomycetes</taxon>
        <taxon>Propionibacteriales</taxon>
        <taxon>Nocardioidaceae</taxon>
        <taxon>Nocardioides</taxon>
    </lineage>
</organism>
<keyword evidence="2" id="KW-1003">Cell membrane</keyword>
<dbReference type="InterPro" id="IPR001123">
    <property type="entry name" value="LeuE-type"/>
</dbReference>
<feature type="transmembrane region" description="Helical" evidence="6">
    <location>
        <begin position="240"/>
        <end position="259"/>
    </location>
</feature>
<dbReference type="AlphaFoldDB" id="A0A930YEM7"/>
<sequence>MARTLPSGTDSHADAGGGLWKARPEVRLWAQNGPPEPRPDHYRGVVLTLDQVLTFGLAALILIAIPGPSVVFVVGRALAYGRGVALASVAGNSLGLLTIVVLVAFGLGVVVQESILVFQVLKLAGAAYLVYLGIEAVRRRKEFLAPDADTTTGRPMTWRRAIRQGYVVGVSNPKAYMILAAVLPQFVDRGAGHVQLQLLLLGLLAFAIGMVSDSTWAIIASQLRSWFMRSPRRGEAMGTVGGLSMIGLGVGLAVTGEAGR</sequence>
<dbReference type="GO" id="GO:0015171">
    <property type="term" value="F:amino acid transmembrane transporter activity"/>
    <property type="evidence" value="ECO:0007669"/>
    <property type="project" value="TreeGrafter"/>
</dbReference>
<keyword evidence="8" id="KW-1185">Reference proteome</keyword>
<keyword evidence="4 6" id="KW-1133">Transmembrane helix</keyword>
<proteinExistence type="predicted"/>
<feature type="transmembrane region" description="Helical" evidence="6">
    <location>
        <begin position="198"/>
        <end position="219"/>
    </location>
</feature>
<evidence type="ECO:0000256" key="3">
    <source>
        <dbReference type="ARBA" id="ARBA00022692"/>
    </source>
</evidence>
<protein>
    <submittedName>
        <fullName evidence="7">LysE family translocator</fullName>
    </submittedName>
</protein>
<dbReference type="GO" id="GO:0005886">
    <property type="term" value="C:plasma membrane"/>
    <property type="evidence" value="ECO:0007669"/>
    <property type="project" value="UniProtKB-SubCell"/>
</dbReference>
<accession>A0A930YEM7</accession>
<feature type="transmembrane region" description="Helical" evidence="6">
    <location>
        <begin position="115"/>
        <end position="134"/>
    </location>
</feature>
<evidence type="ECO:0000313" key="8">
    <source>
        <dbReference type="Proteomes" id="UP000640489"/>
    </source>
</evidence>
<reference evidence="7" key="1">
    <citation type="submission" date="2020-11" db="EMBL/GenBank/DDBJ databases">
        <title>Nocardioides sp. nov., isolated from Soil of Cynanchum wilfordii Hemsley rhizosphere.</title>
        <authorList>
            <person name="Lee J.-S."/>
            <person name="Suh M.K."/>
            <person name="Kim J.-S."/>
        </authorList>
    </citation>
    <scope>NUCLEOTIDE SEQUENCE</scope>
    <source>
        <strain evidence="7">KCTC 19275</strain>
    </source>
</reference>
<dbReference type="Pfam" id="PF01810">
    <property type="entry name" value="LysE"/>
    <property type="match status" value="1"/>
</dbReference>
<gene>
    <name evidence="7" type="ORF">ISU07_12270</name>
</gene>
<evidence type="ECO:0000256" key="5">
    <source>
        <dbReference type="ARBA" id="ARBA00023136"/>
    </source>
</evidence>
<evidence type="ECO:0000256" key="4">
    <source>
        <dbReference type="ARBA" id="ARBA00022989"/>
    </source>
</evidence>
<dbReference type="PANTHER" id="PTHR30086">
    <property type="entry name" value="ARGININE EXPORTER PROTEIN ARGO"/>
    <property type="match status" value="1"/>
</dbReference>
<dbReference type="EMBL" id="JADKPN010000006">
    <property type="protein sequence ID" value="MBF4763903.1"/>
    <property type="molecule type" value="Genomic_DNA"/>
</dbReference>
<comment type="caution">
    <text evidence="7">The sequence shown here is derived from an EMBL/GenBank/DDBJ whole genome shotgun (WGS) entry which is preliminary data.</text>
</comment>
<dbReference type="Proteomes" id="UP000640489">
    <property type="component" value="Unassembled WGS sequence"/>
</dbReference>
<keyword evidence="5 6" id="KW-0472">Membrane</keyword>